<feature type="transmembrane region" description="Helical" evidence="1">
    <location>
        <begin position="47"/>
        <end position="73"/>
    </location>
</feature>
<dbReference type="EMBL" id="UOEU01000633">
    <property type="protein sequence ID" value="VAW36623.1"/>
    <property type="molecule type" value="Genomic_DNA"/>
</dbReference>
<keyword evidence="1" id="KW-0472">Membrane</keyword>
<organism evidence="2">
    <name type="scientific">hydrothermal vent metagenome</name>
    <dbReference type="NCBI Taxonomy" id="652676"/>
    <lineage>
        <taxon>unclassified sequences</taxon>
        <taxon>metagenomes</taxon>
        <taxon>ecological metagenomes</taxon>
    </lineage>
</organism>
<evidence type="ECO:0000313" key="2">
    <source>
        <dbReference type="EMBL" id="VAW36623.1"/>
    </source>
</evidence>
<dbReference type="AlphaFoldDB" id="A0A3B0V8I8"/>
<reference evidence="2" key="1">
    <citation type="submission" date="2018-06" db="EMBL/GenBank/DDBJ databases">
        <authorList>
            <person name="Zhirakovskaya E."/>
        </authorList>
    </citation>
    <scope>NUCLEOTIDE SEQUENCE</scope>
</reference>
<accession>A0A3B0V8I8</accession>
<sequence>MLPDSIQSLIIFFMLATPAFIALWLYKQRYPIQYHQIAPSQLEQASLYISLSIIINLAVFIIFLIPILLISYYYFPNFKLSQFPGDIFQTAQFFKVSLHILLYISLSLGIILWIDKYLIPKLPEPSLPLWYDELIRLIARQEHEKTLYRIFAQLENGDYCSGYIKRITWVGNEANTIELTFIDYYYKQKDGTNLTKSDRMLLSSDDIVALGLYSII</sequence>
<evidence type="ECO:0000256" key="1">
    <source>
        <dbReference type="SAM" id="Phobius"/>
    </source>
</evidence>
<protein>
    <submittedName>
        <fullName evidence="2">Uncharacterized protein</fullName>
    </submittedName>
</protein>
<feature type="transmembrane region" description="Helical" evidence="1">
    <location>
        <begin position="6"/>
        <end position="26"/>
    </location>
</feature>
<proteinExistence type="predicted"/>
<keyword evidence="1" id="KW-1133">Transmembrane helix</keyword>
<name>A0A3B0V8I8_9ZZZZ</name>
<feature type="transmembrane region" description="Helical" evidence="1">
    <location>
        <begin position="93"/>
        <end position="114"/>
    </location>
</feature>
<gene>
    <name evidence="2" type="ORF">MNBD_CHLOROFLEXI01-5049</name>
</gene>
<keyword evidence="1" id="KW-0812">Transmembrane</keyword>